<dbReference type="AlphaFoldDB" id="A0A8H7B889"/>
<accession>A0A8H7B889</accession>
<keyword evidence="2" id="KW-1185">Reference proteome</keyword>
<name>A0A8H7B889_9PLEO</name>
<gene>
    <name evidence="1" type="ORF">GT037_005388</name>
</gene>
<sequence length="474" mass="54088">MSLSELSTELDGLIIQQLPQCALHALTLTNKYYRGLAEPYLYTNIKVRDTSIYSMARLALNLVVRKELARHIQSFELVYTRENRVRARASDILRLVKANHLEPELFNDRVENVREELLTKSPEVKKIIQDLAGPLCGRQFTLKRFTNALGTGQSLDILLTIILLLATNLEHLRLENIGNRIPHEACWERWKGSNQRSSGKSYPLHNLKSMELSIGTKAIIPIITPTESLKIRGQGYSRLCWLPHNGPRAIGDMCSLELQDLQISQDDLETMISLPQMRSMKHLKVTRIGRTTLGTYDYRRLSQLLSTSLPTLKTLEWIGENGVYLGTRSPFGSFRGSMQLEELTLDYRYLKPSTDAIALHIILPEHIIFPELFFPASLKVLRITNVPSHVLMSLQRESANYMLGTAKYLGLSKFDLYTDLPLSSSIGIHWMEAIRKFLVELVSSLDDIGTSMRIYNHKYQDNLELLCEKGYVLT</sequence>
<reference evidence="1" key="2">
    <citation type="submission" date="2020-08" db="EMBL/GenBank/DDBJ databases">
        <title>Draft Genome Sequence of Cumin Blight Pathogen Alternaria burnsii.</title>
        <authorList>
            <person name="Feng Z."/>
        </authorList>
    </citation>
    <scope>NUCLEOTIDE SEQUENCE</scope>
    <source>
        <strain evidence="1">CBS107.38</strain>
    </source>
</reference>
<proteinExistence type="predicted"/>
<reference evidence="1" key="1">
    <citation type="submission" date="2020-01" db="EMBL/GenBank/DDBJ databases">
        <authorList>
            <person name="Feng Z.H.Z."/>
        </authorList>
    </citation>
    <scope>NUCLEOTIDE SEQUENCE</scope>
    <source>
        <strain evidence="1">CBS107.38</strain>
    </source>
</reference>
<organism evidence="1 2">
    <name type="scientific">Alternaria burnsii</name>
    <dbReference type="NCBI Taxonomy" id="1187904"/>
    <lineage>
        <taxon>Eukaryota</taxon>
        <taxon>Fungi</taxon>
        <taxon>Dikarya</taxon>
        <taxon>Ascomycota</taxon>
        <taxon>Pezizomycotina</taxon>
        <taxon>Dothideomycetes</taxon>
        <taxon>Pleosporomycetidae</taxon>
        <taxon>Pleosporales</taxon>
        <taxon>Pleosporineae</taxon>
        <taxon>Pleosporaceae</taxon>
        <taxon>Alternaria</taxon>
        <taxon>Alternaria sect. Alternaria</taxon>
    </lineage>
</organism>
<dbReference type="GeneID" id="62203613"/>
<comment type="caution">
    <text evidence="1">The sequence shown here is derived from an EMBL/GenBank/DDBJ whole genome shotgun (WGS) entry which is preliminary data.</text>
</comment>
<evidence type="ECO:0000313" key="2">
    <source>
        <dbReference type="Proteomes" id="UP000596902"/>
    </source>
</evidence>
<dbReference type="Proteomes" id="UP000596902">
    <property type="component" value="Unassembled WGS sequence"/>
</dbReference>
<dbReference type="EMBL" id="JAAABM010000006">
    <property type="protein sequence ID" value="KAF7677176.1"/>
    <property type="molecule type" value="Genomic_DNA"/>
</dbReference>
<dbReference type="RefSeq" id="XP_038787385.1">
    <property type="nucleotide sequence ID" value="XM_038930435.1"/>
</dbReference>
<evidence type="ECO:0000313" key="1">
    <source>
        <dbReference type="EMBL" id="KAF7677176.1"/>
    </source>
</evidence>
<protein>
    <submittedName>
        <fullName evidence="1">Uncharacterized protein</fullName>
    </submittedName>
</protein>